<dbReference type="InterPro" id="IPR056944">
    <property type="entry name" value="Tubby_C-like"/>
</dbReference>
<gene>
    <name evidence="2" type="ORF">PUW23_07685</name>
    <name evidence="3" type="ORF">PUW25_07160</name>
</gene>
<dbReference type="Proteomes" id="UP001220962">
    <property type="component" value="Chromosome"/>
</dbReference>
<accession>A0AAX3N2L0</accession>
<evidence type="ECO:0000313" key="2">
    <source>
        <dbReference type="EMBL" id="WDH84085.1"/>
    </source>
</evidence>
<reference evidence="2 5" key="1">
    <citation type="submission" date="2023-02" db="EMBL/GenBank/DDBJ databases">
        <title>Pathogen: clinical or host-associated sample.</title>
        <authorList>
            <person name="Hergert J."/>
            <person name="Casey R."/>
            <person name="Wagner J."/>
            <person name="Young E.L."/>
            <person name="Oakeson K.F."/>
        </authorList>
    </citation>
    <scope>NUCLEOTIDE SEQUENCE</scope>
    <source>
        <strain evidence="3 5">2022CK-00829</strain>
        <strain evidence="2">2022CK-00830</strain>
    </source>
</reference>
<organism evidence="2 4">
    <name type="scientific">Paenibacillus urinalis</name>
    <dbReference type="NCBI Taxonomy" id="521520"/>
    <lineage>
        <taxon>Bacteria</taxon>
        <taxon>Bacillati</taxon>
        <taxon>Bacillota</taxon>
        <taxon>Bacilli</taxon>
        <taxon>Bacillales</taxon>
        <taxon>Paenibacillaceae</taxon>
        <taxon>Paenibacillus</taxon>
    </lineage>
</organism>
<feature type="domain" description="Tubby C-terminal" evidence="1">
    <location>
        <begin position="5"/>
        <end position="169"/>
    </location>
</feature>
<protein>
    <recommendedName>
        <fullName evidence="1">Tubby C-terminal domain-containing protein</fullName>
    </recommendedName>
</protein>
<sequence length="178" mass="20796">MERKYSYKIPFMTHSKAPSLLQNEVNQDLGSLRRVYRNKGLDAANWFINSLEISVDGEELQTGFRVSIQDKMIWLGRNKWSIFSIGPEGDEENILQDRTKIKLSPRFIFTYKNEEFAYTKELLDKTSFVHNSGKMLVAEIESGRSNHPMLTRQIKIHNDELPPMLLACVDRVVRLLYR</sequence>
<evidence type="ECO:0000259" key="1">
    <source>
        <dbReference type="Pfam" id="PF23728"/>
    </source>
</evidence>
<name>A0AAX3N2L0_9BACL</name>
<evidence type="ECO:0000313" key="5">
    <source>
        <dbReference type="Proteomes" id="UP001221519"/>
    </source>
</evidence>
<dbReference type="Pfam" id="PF23728">
    <property type="entry name" value="Tubby_C_like"/>
    <property type="match status" value="1"/>
</dbReference>
<proteinExistence type="predicted"/>
<evidence type="ECO:0000313" key="3">
    <source>
        <dbReference type="EMBL" id="WDI03725.1"/>
    </source>
</evidence>
<dbReference type="RefSeq" id="WP_238546267.1">
    <property type="nucleotide sequence ID" value="NZ_CP118101.1"/>
</dbReference>
<dbReference type="EMBL" id="CP118101">
    <property type="protein sequence ID" value="WDH84085.1"/>
    <property type="molecule type" value="Genomic_DNA"/>
</dbReference>
<dbReference type="Proteomes" id="UP001221519">
    <property type="component" value="Chromosome"/>
</dbReference>
<dbReference type="EMBL" id="CP118108">
    <property type="protein sequence ID" value="WDI03725.1"/>
    <property type="molecule type" value="Genomic_DNA"/>
</dbReference>
<keyword evidence="5" id="KW-1185">Reference proteome</keyword>
<dbReference type="AlphaFoldDB" id="A0AAX3N2L0"/>
<evidence type="ECO:0000313" key="4">
    <source>
        <dbReference type="Proteomes" id="UP001220962"/>
    </source>
</evidence>